<keyword evidence="2 6" id="KW-0540">Nuclease</keyword>
<dbReference type="RefSeq" id="WP_102598861.1">
    <property type="nucleotide sequence ID" value="NZ_JBQEEN010000040.1"/>
</dbReference>
<gene>
    <name evidence="6 8" type="primary">rnpA</name>
    <name evidence="8" type="ORF">CIK84_14505</name>
</gene>
<reference evidence="8 9" key="1">
    <citation type="journal article" date="2017" name="Elife">
        <title>Extensive horizontal gene transfer in cheese-associated bacteria.</title>
        <authorList>
            <person name="Bonham K.S."/>
            <person name="Wolfe B.E."/>
            <person name="Dutton R.J."/>
        </authorList>
    </citation>
    <scope>NUCLEOTIDE SEQUENCE [LARGE SCALE GENOMIC DNA]</scope>
    <source>
        <strain evidence="8 9">JB182</strain>
    </source>
</reference>
<organism evidence="8 9">
    <name type="scientific">Glutamicibacter arilaitensis</name>
    <dbReference type="NCBI Taxonomy" id="256701"/>
    <lineage>
        <taxon>Bacteria</taxon>
        <taxon>Bacillati</taxon>
        <taxon>Actinomycetota</taxon>
        <taxon>Actinomycetes</taxon>
        <taxon>Micrococcales</taxon>
        <taxon>Micrococcaceae</taxon>
        <taxon>Glutamicibacter</taxon>
    </lineage>
</organism>
<protein>
    <recommendedName>
        <fullName evidence="6 7">Ribonuclease P protein component</fullName>
        <shortName evidence="6">RNase P protein</shortName>
        <shortName evidence="6">RNaseP protein</shortName>
        <ecNumber evidence="6 7">3.1.26.5</ecNumber>
    </recommendedName>
    <alternativeName>
        <fullName evidence="6">Protein C5</fullName>
    </alternativeName>
</protein>
<dbReference type="GO" id="GO:0001682">
    <property type="term" value="P:tRNA 5'-leader removal"/>
    <property type="evidence" value="ECO:0007669"/>
    <property type="project" value="UniProtKB-UniRule"/>
</dbReference>
<comment type="similarity">
    <text evidence="6">Belongs to the RnpA family.</text>
</comment>
<dbReference type="GO" id="GO:0030677">
    <property type="term" value="C:ribonuclease P complex"/>
    <property type="evidence" value="ECO:0007669"/>
    <property type="project" value="TreeGrafter"/>
</dbReference>
<keyword evidence="4 6" id="KW-0378">Hydrolase</keyword>
<sequence length="117" mass="13212">MLPKNQRLRLAQDLTATVRSGVRSGRRNVVLYARHRGTEEFQGDRFGFIVSKAVGIAVKRNLTKRRMREIAQVLRRVDGDVDFVVRALPGAAELSWEELNSQINSALAAVLRKIEAR</sequence>
<evidence type="ECO:0000313" key="9">
    <source>
        <dbReference type="Proteomes" id="UP000235739"/>
    </source>
</evidence>
<evidence type="ECO:0000256" key="5">
    <source>
        <dbReference type="ARBA" id="ARBA00022884"/>
    </source>
</evidence>
<dbReference type="GO" id="GO:0000049">
    <property type="term" value="F:tRNA binding"/>
    <property type="evidence" value="ECO:0007669"/>
    <property type="project" value="UniProtKB-UniRule"/>
</dbReference>
<comment type="catalytic activity">
    <reaction evidence="6">
        <text>Endonucleolytic cleavage of RNA, removing 5'-extranucleotides from tRNA precursor.</text>
        <dbReference type="EC" id="3.1.26.5"/>
    </reaction>
</comment>
<dbReference type="Gene3D" id="3.30.230.10">
    <property type="match status" value="1"/>
</dbReference>
<comment type="function">
    <text evidence="6">RNaseP catalyzes the removal of the 5'-leader sequence from pre-tRNA to produce the mature 5'-terminus. It can also cleave other RNA substrates such as 4.5S RNA. The protein component plays an auxiliary but essential role in vivo by binding to the 5'-leader sequence and broadening the substrate specificity of the ribozyme.</text>
</comment>
<dbReference type="NCBIfam" id="TIGR00188">
    <property type="entry name" value="rnpA"/>
    <property type="match status" value="1"/>
</dbReference>
<evidence type="ECO:0000313" key="8">
    <source>
        <dbReference type="EMBL" id="PMQ19836.1"/>
    </source>
</evidence>
<evidence type="ECO:0000256" key="6">
    <source>
        <dbReference type="HAMAP-Rule" id="MF_00227"/>
    </source>
</evidence>
<dbReference type="Pfam" id="PF00825">
    <property type="entry name" value="Ribonuclease_P"/>
    <property type="match status" value="1"/>
</dbReference>
<dbReference type="HAMAP" id="MF_00227">
    <property type="entry name" value="RNase_P"/>
    <property type="match status" value="1"/>
</dbReference>
<evidence type="ECO:0000256" key="3">
    <source>
        <dbReference type="ARBA" id="ARBA00022759"/>
    </source>
</evidence>
<accession>A0A2N7S116</accession>
<keyword evidence="1 6" id="KW-0819">tRNA processing</keyword>
<comment type="caution">
    <text evidence="8">The sequence shown here is derived from an EMBL/GenBank/DDBJ whole genome shotgun (WGS) entry which is preliminary data.</text>
</comment>
<keyword evidence="3 6" id="KW-0255">Endonuclease</keyword>
<keyword evidence="5 6" id="KW-0694">RNA-binding</keyword>
<evidence type="ECO:0000256" key="2">
    <source>
        <dbReference type="ARBA" id="ARBA00022722"/>
    </source>
</evidence>
<dbReference type="Proteomes" id="UP000235739">
    <property type="component" value="Unassembled WGS sequence"/>
</dbReference>
<evidence type="ECO:0000256" key="1">
    <source>
        <dbReference type="ARBA" id="ARBA00022694"/>
    </source>
</evidence>
<dbReference type="InterPro" id="IPR000100">
    <property type="entry name" value="RNase_P"/>
</dbReference>
<dbReference type="GO" id="GO:0004526">
    <property type="term" value="F:ribonuclease P activity"/>
    <property type="evidence" value="ECO:0007669"/>
    <property type="project" value="UniProtKB-UniRule"/>
</dbReference>
<dbReference type="GO" id="GO:0042781">
    <property type="term" value="F:3'-tRNA processing endoribonuclease activity"/>
    <property type="evidence" value="ECO:0007669"/>
    <property type="project" value="TreeGrafter"/>
</dbReference>
<proteinExistence type="inferred from homology"/>
<dbReference type="SUPFAM" id="SSF54211">
    <property type="entry name" value="Ribosomal protein S5 domain 2-like"/>
    <property type="match status" value="1"/>
</dbReference>
<dbReference type="EMBL" id="PNQX01000002">
    <property type="protein sequence ID" value="PMQ19836.1"/>
    <property type="molecule type" value="Genomic_DNA"/>
</dbReference>
<dbReference type="EC" id="3.1.26.5" evidence="6 7"/>
<dbReference type="PANTHER" id="PTHR33992">
    <property type="entry name" value="RIBONUCLEASE P PROTEIN COMPONENT"/>
    <property type="match status" value="1"/>
</dbReference>
<comment type="subunit">
    <text evidence="6">Consists of a catalytic RNA component (M1 or rnpB) and a protein subunit.</text>
</comment>
<evidence type="ECO:0000256" key="7">
    <source>
        <dbReference type="NCBIfam" id="TIGR00188"/>
    </source>
</evidence>
<dbReference type="InterPro" id="IPR014721">
    <property type="entry name" value="Ribsml_uS5_D2-typ_fold_subgr"/>
</dbReference>
<evidence type="ECO:0000256" key="4">
    <source>
        <dbReference type="ARBA" id="ARBA00022801"/>
    </source>
</evidence>
<name>A0A2N7S116_9MICC</name>
<dbReference type="InterPro" id="IPR020568">
    <property type="entry name" value="Ribosomal_Su5_D2-typ_SF"/>
</dbReference>
<dbReference type="AlphaFoldDB" id="A0A2N7S116"/>
<dbReference type="PANTHER" id="PTHR33992:SF1">
    <property type="entry name" value="RIBONUCLEASE P PROTEIN COMPONENT"/>
    <property type="match status" value="1"/>
</dbReference>